<dbReference type="KEGG" id="salo:EF888_17865"/>
<dbReference type="EMBL" id="QGGV01000005">
    <property type="protein sequence ID" value="PWK56084.1"/>
    <property type="molecule type" value="Genomic_DNA"/>
</dbReference>
<dbReference type="AlphaFoldDB" id="A0A316G5B8"/>
<feature type="signal peptide" evidence="1">
    <location>
        <begin position="1"/>
        <end position="20"/>
    </location>
</feature>
<keyword evidence="3" id="KW-1185">Reference proteome</keyword>
<keyword evidence="1" id="KW-0732">Signal</keyword>
<organism evidence="2 3">
    <name type="scientific">Silicimonas algicola</name>
    <dbReference type="NCBI Taxonomy" id="1826607"/>
    <lineage>
        <taxon>Bacteria</taxon>
        <taxon>Pseudomonadati</taxon>
        <taxon>Pseudomonadota</taxon>
        <taxon>Alphaproteobacteria</taxon>
        <taxon>Rhodobacterales</taxon>
        <taxon>Paracoccaceae</taxon>
    </lineage>
</organism>
<sequence>MLKIASGALCAILTVTGASAQETVPWASSNVGGWNVAVDRTIGDSCFILAAFENDFVVRFQFNNRAQNVQFIIGNLKWGSVEDGEAYDMEVAFGAEEPWSGDGMGYLWNDILPSLVLSVPVEGERASAFLHEFAQMNGVKVRHDGVEVANLAFQNNSQAVAEMLACQEMMMANAGSLDPFEGSEVPAEPL</sequence>
<dbReference type="Proteomes" id="UP000245390">
    <property type="component" value="Unassembled WGS sequence"/>
</dbReference>
<accession>A0A316G5B8</accession>
<feature type="chain" id="PRO_5016306839" evidence="1">
    <location>
        <begin position="21"/>
        <end position="190"/>
    </location>
</feature>
<evidence type="ECO:0000313" key="3">
    <source>
        <dbReference type="Proteomes" id="UP000245390"/>
    </source>
</evidence>
<proteinExistence type="predicted"/>
<gene>
    <name evidence="2" type="ORF">C8D95_105149</name>
</gene>
<evidence type="ECO:0000256" key="1">
    <source>
        <dbReference type="SAM" id="SignalP"/>
    </source>
</evidence>
<protein>
    <submittedName>
        <fullName evidence="2">Uncharacterized protein</fullName>
    </submittedName>
</protein>
<evidence type="ECO:0000313" key="2">
    <source>
        <dbReference type="EMBL" id="PWK56084.1"/>
    </source>
</evidence>
<dbReference type="RefSeq" id="WP_109759515.1">
    <property type="nucleotide sequence ID" value="NZ_CP034588.1"/>
</dbReference>
<name>A0A316G5B8_9RHOB</name>
<comment type="caution">
    <text evidence="2">The sequence shown here is derived from an EMBL/GenBank/DDBJ whole genome shotgun (WGS) entry which is preliminary data.</text>
</comment>
<reference evidence="2 3" key="1">
    <citation type="submission" date="2018-05" db="EMBL/GenBank/DDBJ databases">
        <title>Genomic Encyclopedia of Type Strains, Phase IV (KMG-IV): sequencing the most valuable type-strain genomes for metagenomic binning, comparative biology and taxonomic classification.</title>
        <authorList>
            <person name="Goeker M."/>
        </authorList>
    </citation>
    <scope>NUCLEOTIDE SEQUENCE [LARGE SCALE GENOMIC DNA]</scope>
    <source>
        <strain evidence="2 3">DSM 103371</strain>
    </source>
</reference>
<dbReference type="OrthoDB" id="7705693at2"/>